<evidence type="ECO:0000313" key="2">
    <source>
        <dbReference type="EMBL" id="MBC1492733.1"/>
    </source>
</evidence>
<evidence type="ECO:0000313" key="3">
    <source>
        <dbReference type="Proteomes" id="UP000533953"/>
    </source>
</evidence>
<comment type="caution">
    <text evidence="2">The sequence shown here is derived from an EMBL/GenBank/DDBJ whole genome shotgun (WGS) entry which is preliminary data.</text>
</comment>
<dbReference type="EMBL" id="JAASTX010000018">
    <property type="protein sequence ID" value="MBC1492733.1"/>
    <property type="molecule type" value="Genomic_DNA"/>
</dbReference>
<dbReference type="RefSeq" id="WP_185364096.1">
    <property type="nucleotide sequence ID" value="NZ_JAAROQ010000011.1"/>
</dbReference>
<reference evidence="2 3" key="1">
    <citation type="submission" date="2020-03" db="EMBL/GenBank/DDBJ databases">
        <title>Soil Listeria distribution.</title>
        <authorList>
            <person name="Liao J."/>
            <person name="Wiedmann M."/>
        </authorList>
    </citation>
    <scope>NUCLEOTIDE SEQUENCE [LARGE SCALE GENOMIC DNA]</scope>
    <source>
        <strain evidence="2 3">FSL L7-1547</strain>
    </source>
</reference>
<feature type="signal peptide" evidence="1">
    <location>
        <begin position="1"/>
        <end position="20"/>
    </location>
</feature>
<keyword evidence="1" id="KW-0732">Signal</keyword>
<dbReference type="Proteomes" id="UP000533953">
    <property type="component" value="Unassembled WGS sequence"/>
</dbReference>
<proteinExistence type="predicted"/>
<organism evidence="2 3">
    <name type="scientific">Listeria booriae</name>
    <dbReference type="NCBI Taxonomy" id="1552123"/>
    <lineage>
        <taxon>Bacteria</taxon>
        <taxon>Bacillati</taxon>
        <taxon>Bacillota</taxon>
        <taxon>Bacilli</taxon>
        <taxon>Bacillales</taxon>
        <taxon>Listeriaceae</taxon>
        <taxon>Listeria</taxon>
    </lineage>
</organism>
<feature type="chain" id="PRO_5044441184" description="DUF5640 domain-containing protein" evidence="1">
    <location>
        <begin position="21"/>
        <end position="107"/>
    </location>
</feature>
<dbReference type="AlphaFoldDB" id="A0A7X0XEZ2"/>
<protein>
    <recommendedName>
        <fullName evidence="4">DUF5640 domain-containing protein</fullName>
    </recommendedName>
</protein>
<evidence type="ECO:0000256" key="1">
    <source>
        <dbReference type="SAM" id="SignalP"/>
    </source>
</evidence>
<sequence length="107" mass="12131">MKMKYLVLAGIVAFSLILSACGSFSMEGVWDGRDQDGNAAVLTFKEDSVLVDIGFKTAYTYTLNKDQSIITFQKEGKNESYTLKRKDDNNIILYNQDKEETLSLERE</sequence>
<name>A0A7X0XEZ2_9LIST</name>
<dbReference type="PROSITE" id="PS51257">
    <property type="entry name" value="PROKAR_LIPOPROTEIN"/>
    <property type="match status" value="1"/>
</dbReference>
<gene>
    <name evidence="2" type="ORF">HCI99_12985</name>
</gene>
<evidence type="ECO:0008006" key="4">
    <source>
        <dbReference type="Google" id="ProtNLM"/>
    </source>
</evidence>
<accession>A0A7X0XEZ2</accession>